<protein>
    <recommendedName>
        <fullName evidence="5">DUF1275 domain protein</fullName>
    </recommendedName>
</protein>
<keyword evidence="4" id="KW-1185">Reference proteome</keyword>
<feature type="region of interest" description="Disordered" evidence="1">
    <location>
        <begin position="32"/>
        <end position="51"/>
    </location>
</feature>
<evidence type="ECO:0000256" key="2">
    <source>
        <dbReference type="SAM" id="Phobius"/>
    </source>
</evidence>
<accession>A0AA48QVK4</accession>
<dbReference type="GeneID" id="85495309"/>
<dbReference type="Pfam" id="PF06912">
    <property type="entry name" value="DUF1275"/>
    <property type="match status" value="1"/>
</dbReference>
<evidence type="ECO:0000313" key="3">
    <source>
        <dbReference type="EMBL" id="BEI91439.1"/>
    </source>
</evidence>
<keyword evidence="2" id="KW-0812">Transmembrane</keyword>
<evidence type="ECO:0008006" key="5">
    <source>
        <dbReference type="Google" id="ProtNLM"/>
    </source>
</evidence>
<name>A0AA48QVK4_9TREE</name>
<dbReference type="PANTHER" id="PTHR37488">
    <property type="entry name" value="DUF1275 DOMAIN-CONTAINING PROTEIN"/>
    <property type="match status" value="1"/>
</dbReference>
<gene>
    <name evidence="3" type="ORF">CcaverHIS019_0402590</name>
</gene>
<dbReference type="RefSeq" id="XP_060456704.1">
    <property type="nucleotide sequence ID" value="XM_060600074.1"/>
</dbReference>
<feature type="transmembrane region" description="Helical" evidence="2">
    <location>
        <begin position="287"/>
        <end position="304"/>
    </location>
</feature>
<feature type="transmembrane region" description="Helical" evidence="2">
    <location>
        <begin position="261"/>
        <end position="281"/>
    </location>
</feature>
<organism evidence="3 4">
    <name type="scientific">Cutaneotrichosporon cavernicola</name>
    <dbReference type="NCBI Taxonomy" id="279322"/>
    <lineage>
        <taxon>Eukaryota</taxon>
        <taxon>Fungi</taxon>
        <taxon>Dikarya</taxon>
        <taxon>Basidiomycota</taxon>
        <taxon>Agaricomycotina</taxon>
        <taxon>Tremellomycetes</taxon>
        <taxon>Trichosporonales</taxon>
        <taxon>Trichosporonaceae</taxon>
        <taxon>Cutaneotrichosporon</taxon>
    </lineage>
</organism>
<proteinExistence type="predicted"/>
<dbReference type="InterPro" id="IPR010699">
    <property type="entry name" value="DUF1275"/>
</dbReference>
<reference evidence="3" key="1">
    <citation type="journal article" date="2023" name="BMC Genomics">
        <title>Chromosome-level genome assemblies of Cutaneotrichosporon spp. (Trichosporonales, Basidiomycota) reveal imbalanced evolution between nucleotide sequences and chromosome synteny.</title>
        <authorList>
            <person name="Kobayashi Y."/>
            <person name="Kayamori A."/>
            <person name="Aoki K."/>
            <person name="Shiwa Y."/>
            <person name="Matsutani M."/>
            <person name="Fujita N."/>
            <person name="Sugita T."/>
            <person name="Iwasaki W."/>
            <person name="Tanaka N."/>
            <person name="Takashima M."/>
        </authorList>
    </citation>
    <scope>NUCLEOTIDE SEQUENCE</scope>
    <source>
        <strain evidence="3">HIS019</strain>
    </source>
</reference>
<dbReference type="KEGG" id="ccac:CcaHIS019_0402590"/>
<dbReference type="PANTHER" id="PTHR37488:SF2">
    <property type="entry name" value="DUF1275 DOMAIN-CONTAINING PROTEIN"/>
    <property type="match status" value="1"/>
</dbReference>
<evidence type="ECO:0000313" key="4">
    <source>
        <dbReference type="Proteomes" id="UP001233271"/>
    </source>
</evidence>
<dbReference type="Proteomes" id="UP001233271">
    <property type="component" value="Chromosome 4"/>
</dbReference>
<sequence length="308" mass="32449">MTSKSLLSDRGRTYDSTAPQAPSYAAIAASTATSTSTPANRDDSGGSGSVLPTHTGAKGSWLSTQLAGNIDPNKCDWISVYGCLLTGFTSAVSFTACYVWPGFQTGNLAQLAIAAARTFDPPATRTHGFQKSDQQALTALVMFWLGTSLGRIGAKVGNTRRAWLLSTSILQVFMAAIAALLSQFSGESAYAHDRAHPSWATPMGMGALAFLSASLGLQGIVGKRIGSAMNTTVVLTTTWVEIFNDPHLFAWRLVPSRDLRISGVCGVLFGAFSARALLGVIGQGGTIGLLCLLRLVQAVWWIFIPSPA</sequence>
<dbReference type="EMBL" id="AP028215">
    <property type="protein sequence ID" value="BEI91439.1"/>
    <property type="molecule type" value="Genomic_DNA"/>
</dbReference>
<dbReference type="AlphaFoldDB" id="A0AA48QVK4"/>
<keyword evidence="2" id="KW-1133">Transmembrane helix</keyword>
<feature type="transmembrane region" description="Helical" evidence="2">
    <location>
        <begin position="202"/>
        <end position="221"/>
    </location>
</feature>
<evidence type="ECO:0000256" key="1">
    <source>
        <dbReference type="SAM" id="MobiDB-lite"/>
    </source>
</evidence>
<keyword evidence="2" id="KW-0472">Membrane</keyword>
<feature type="transmembrane region" description="Helical" evidence="2">
    <location>
        <begin position="162"/>
        <end position="182"/>
    </location>
</feature>